<feature type="non-terminal residue" evidence="9">
    <location>
        <position position="1"/>
    </location>
</feature>
<evidence type="ECO:0000256" key="3">
    <source>
        <dbReference type="ARBA" id="ARBA00022475"/>
    </source>
</evidence>
<evidence type="ECO:0000256" key="2">
    <source>
        <dbReference type="ARBA" id="ARBA00010157"/>
    </source>
</evidence>
<dbReference type="PANTHER" id="PTHR33406:SF6">
    <property type="entry name" value="MEMBRANE PROTEIN YDGH-RELATED"/>
    <property type="match status" value="1"/>
</dbReference>
<name>X1GYK8_9ZZZZ</name>
<feature type="transmembrane region" description="Helical" evidence="7">
    <location>
        <begin position="321"/>
        <end position="345"/>
    </location>
</feature>
<dbReference type="Pfam" id="PF03176">
    <property type="entry name" value="MMPL"/>
    <property type="match status" value="2"/>
</dbReference>
<dbReference type="AlphaFoldDB" id="X1GYK8"/>
<feature type="transmembrane region" description="Helical" evidence="7">
    <location>
        <begin position="12"/>
        <end position="32"/>
    </location>
</feature>
<feature type="domain" description="Membrane transport protein MMPL" evidence="8">
    <location>
        <begin position="245"/>
        <end position="343"/>
    </location>
</feature>
<keyword evidence="5 7" id="KW-1133">Transmembrane helix</keyword>
<feature type="transmembrane region" description="Helical" evidence="7">
    <location>
        <begin position="98"/>
        <end position="116"/>
    </location>
</feature>
<dbReference type="SUPFAM" id="SSF82866">
    <property type="entry name" value="Multidrug efflux transporter AcrB transmembrane domain"/>
    <property type="match status" value="2"/>
</dbReference>
<comment type="similarity">
    <text evidence="2">Belongs to the resistance-nodulation-cell division (RND) (TC 2.A.6) family. MmpL subfamily.</text>
</comment>
<dbReference type="EMBL" id="BARU01006311">
    <property type="protein sequence ID" value="GAH46704.1"/>
    <property type="molecule type" value="Genomic_DNA"/>
</dbReference>
<dbReference type="InterPro" id="IPR050545">
    <property type="entry name" value="Mycobact_MmpL"/>
</dbReference>
<evidence type="ECO:0000256" key="5">
    <source>
        <dbReference type="ARBA" id="ARBA00022989"/>
    </source>
</evidence>
<evidence type="ECO:0000256" key="7">
    <source>
        <dbReference type="SAM" id="Phobius"/>
    </source>
</evidence>
<reference evidence="9" key="1">
    <citation type="journal article" date="2014" name="Front. Microbiol.">
        <title>High frequency of phylogenetically diverse reductive dehalogenase-homologous genes in deep subseafloor sedimentary metagenomes.</title>
        <authorList>
            <person name="Kawai M."/>
            <person name="Futagami T."/>
            <person name="Toyoda A."/>
            <person name="Takaki Y."/>
            <person name="Nishi S."/>
            <person name="Hori S."/>
            <person name="Arai W."/>
            <person name="Tsubouchi T."/>
            <person name="Morono Y."/>
            <person name="Uchiyama I."/>
            <person name="Ito T."/>
            <person name="Fujiyama A."/>
            <person name="Inagaki F."/>
            <person name="Takami H."/>
        </authorList>
    </citation>
    <scope>NUCLEOTIDE SEQUENCE</scope>
    <source>
        <strain evidence="9">Expedition CK06-06</strain>
    </source>
</reference>
<evidence type="ECO:0000256" key="1">
    <source>
        <dbReference type="ARBA" id="ARBA00004651"/>
    </source>
</evidence>
<feature type="transmembrane region" description="Helical" evidence="7">
    <location>
        <begin position="38"/>
        <end position="62"/>
    </location>
</feature>
<evidence type="ECO:0000313" key="9">
    <source>
        <dbReference type="EMBL" id="GAH46704.1"/>
    </source>
</evidence>
<evidence type="ECO:0000259" key="8">
    <source>
        <dbReference type="Pfam" id="PF03176"/>
    </source>
</evidence>
<gene>
    <name evidence="9" type="ORF">S03H2_12400</name>
</gene>
<keyword evidence="6 7" id="KW-0472">Membrane</keyword>
<sequence>KKTLRRTSKSIIISAISLTVGFGSFILSRYSVMTGMGFGGAIGFFTSMVVSLTVVPSILLLVNPKYLTKWKLSLKRIKKPKFSVINGVKKAVNNPGKVLAVAFALALIGTGVFLLVPTDYAQISTAPQSYQSRQGIDALNHYMGPEFTSQIVILFHTPEGEGFIRDNQTLNYESINVVLELVETVLAEINFSRVIGLSHPIGEPYTTSNENSSYFLTEEIQILMKNFVLPDVTYGTLILGSNFEEGDRRLDIQIVRAREIIIEQMQEKGIEDWDIYLTGFAPILYDSKVGITDDFLLIIVIASLTILVLLFIFMKNILMALRVLVTILISLGISLGFLGGVGYFFKLTEEFLNQNNATLKSFP</sequence>
<accession>X1GYK8</accession>
<feature type="domain" description="Membrane transport protein MMPL" evidence="8">
    <location>
        <begin position="2"/>
        <end position="65"/>
    </location>
</feature>
<comment type="caution">
    <text evidence="9">The sequence shown here is derived from an EMBL/GenBank/DDBJ whole genome shotgun (WGS) entry which is preliminary data.</text>
</comment>
<proteinExistence type="inferred from homology"/>
<dbReference type="PANTHER" id="PTHR33406">
    <property type="entry name" value="MEMBRANE PROTEIN MJ1562-RELATED"/>
    <property type="match status" value="1"/>
</dbReference>
<keyword evidence="4 7" id="KW-0812">Transmembrane</keyword>
<keyword evidence="3" id="KW-1003">Cell membrane</keyword>
<feature type="transmembrane region" description="Helical" evidence="7">
    <location>
        <begin position="295"/>
        <end position="314"/>
    </location>
</feature>
<dbReference type="InterPro" id="IPR004869">
    <property type="entry name" value="MMPL_dom"/>
</dbReference>
<dbReference type="Gene3D" id="1.20.1640.10">
    <property type="entry name" value="Multidrug efflux transporter AcrB transmembrane domain"/>
    <property type="match status" value="1"/>
</dbReference>
<dbReference type="GO" id="GO:0005886">
    <property type="term" value="C:plasma membrane"/>
    <property type="evidence" value="ECO:0007669"/>
    <property type="project" value="UniProtKB-SubCell"/>
</dbReference>
<evidence type="ECO:0000256" key="6">
    <source>
        <dbReference type="ARBA" id="ARBA00023136"/>
    </source>
</evidence>
<organism evidence="9">
    <name type="scientific">marine sediment metagenome</name>
    <dbReference type="NCBI Taxonomy" id="412755"/>
    <lineage>
        <taxon>unclassified sequences</taxon>
        <taxon>metagenomes</taxon>
        <taxon>ecological metagenomes</taxon>
    </lineage>
</organism>
<protein>
    <recommendedName>
        <fullName evidence="8">Membrane transport protein MMPL domain-containing protein</fullName>
    </recommendedName>
</protein>
<comment type="subcellular location">
    <subcellularLocation>
        <location evidence="1">Cell membrane</location>
        <topology evidence="1">Multi-pass membrane protein</topology>
    </subcellularLocation>
</comment>
<evidence type="ECO:0000256" key="4">
    <source>
        <dbReference type="ARBA" id="ARBA00022692"/>
    </source>
</evidence>